<dbReference type="Gene3D" id="3.90.1170.40">
    <property type="entry name" value="Molybdopterin biosynthesis MoaE subunit"/>
    <property type="match status" value="1"/>
</dbReference>
<dbReference type="Pfam" id="PF02391">
    <property type="entry name" value="MoaE"/>
    <property type="match status" value="1"/>
</dbReference>
<evidence type="ECO:0000313" key="1">
    <source>
        <dbReference type="EMBL" id="WCZ31588.1"/>
    </source>
</evidence>
<proteinExistence type="predicted"/>
<reference evidence="1 2" key="1">
    <citation type="submission" date="2020-10" db="EMBL/GenBank/DDBJ databases">
        <title>Complete genome sequence of Corynebacterium massiliense DSM 45435, type strain of Corynebacterium massiliense.</title>
        <authorList>
            <person name="Busche T."/>
            <person name="Kalinowski J."/>
            <person name="Ruckert C."/>
        </authorList>
    </citation>
    <scope>NUCLEOTIDE SEQUENCE [LARGE SCALE GENOMIC DNA]</scope>
    <source>
        <strain evidence="1 2">DSM 45435</strain>
    </source>
</reference>
<keyword evidence="2" id="KW-1185">Reference proteome</keyword>
<dbReference type="PANTHER" id="PTHR23404">
    <property type="entry name" value="MOLYBDOPTERIN SYNTHASE RELATED"/>
    <property type="match status" value="1"/>
</dbReference>
<keyword evidence="1" id="KW-0808">Transferase</keyword>
<dbReference type="InterPro" id="IPR036563">
    <property type="entry name" value="MoaE_sf"/>
</dbReference>
<dbReference type="InterPro" id="IPR003448">
    <property type="entry name" value="Mopterin_biosynth_MoaE"/>
</dbReference>
<sequence length="155" mass="16464">MSTNRPDPDYVAAQTGKVVGAVITDKPLEPLVAQARRETMTRAMGALVTFEGVVRDHDGGNRVAALAYEAHPSAPAELMRVLHTVTAAHPVRAWAAHRTGDVPIGHAAFVVVVAAAHRGAAFAACEEIADRTKADVPIWKEQELAEGGTQWVGLE</sequence>
<name>A0ABY7U773_9CORY</name>
<dbReference type="GO" id="GO:0030366">
    <property type="term" value="F:molybdopterin synthase activity"/>
    <property type="evidence" value="ECO:0007669"/>
    <property type="project" value="UniProtKB-EC"/>
</dbReference>
<protein>
    <submittedName>
        <fullName evidence="1">Molybdopterin synthase catalytic subunit 1</fullName>
        <ecNumber evidence="1">2.8.1.12</ecNumber>
    </submittedName>
</protein>
<dbReference type="RefSeq" id="WP_027018708.1">
    <property type="nucleotide sequence ID" value="NZ_ATVG01000007.1"/>
</dbReference>
<dbReference type="SUPFAM" id="SSF54690">
    <property type="entry name" value="Molybdopterin synthase subunit MoaE"/>
    <property type="match status" value="1"/>
</dbReference>
<evidence type="ECO:0000313" key="2">
    <source>
        <dbReference type="Proteomes" id="UP001220064"/>
    </source>
</evidence>
<organism evidence="1 2">
    <name type="scientific">Corynebacterium massiliense DSM 45435</name>
    <dbReference type="NCBI Taxonomy" id="1121364"/>
    <lineage>
        <taxon>Bacteria</taxon>
        <taxon>Bacillati</taxon>
        <taxon>Actinomycetota</taxon>
        <taxon>Actinomycetes</taxon>
        <taxon>Mycobacteriales</taxon>
        <taxon>Corynebacteriaceae</taxon>
        <taxon>Corynebacterium</taxon>
    </lineage>
</organism>
<dbReference type="EMBL" id="CP063189">
    <property type="protein sequence ID" value="WCZ31588.1"/>
    <property type="molecule type" value="Genomic_DNA"/>
</dbReference>
<gene>
    <name evidence="1" type="primary">moaE1</name>
    <name evidence="1" type="ORF">CMASS_00590</name>
</gene>
<accession>A0ABY7U773</accession>
<dbReference type="EC" id="2.8.1.12" evidence="1"/>
<dbReference type="Proteomes" id="UP001220064">
    <property type="component" value="Chromosome"/>
</dbReference>